<evidence type="ECO:0000256" key="2">
    <source>
        <dbReference type="ARBA" id="ARBA00009696"/>
    </source>
</evidence>
<sequence length="184" mass="20046">MRRWLGRGAAMGAALWLAACASVAPPDGAPVHSDFAADGRLVARGEVDGRHVNENANFRWRRSGETVTVELGSPLGETRARLIATPQEASIRMSDGREAHADDADQLLTELTGLTLPVAQLRWWIEGREAPSLPVKELSAEPAASRSIEQAGWQVSFYDAAPFPKRLVLKREALEVRVAVSTWP</sequence>
<proteinExistence type="inferred from homology"/>
<dbReference type="GO" id="GO:0015031">
    <property type="term" value="P:protein transport"/>
    <property type="evidence" value="ECO:0007669"/>
    <property type="project" value="UniProtKB-KW"/>
</dbReference>
<dbReference type="Gene3D" id="2.50.20.10">
    <property type="entry name" value="Lipoprotein localisation LolA/LolB/LppX"/>
    <property type="match status" value="1"/>
</dbReference>
<dbReference type="GO" id="GO:0009279">
    <property type="term" value="C:cell outer membrane"/>
    <property type="evidence" value="ECO:0007669"/>
    <property type="project" value="UniProtKB-SubCell"/>
</dbReference>
<keyword evidence="6 13" id="KW-0732">Signal</keyword>
<keyword evidence="15" id="KW-1185">Reference proteome</keyword>
<evidence type="ECO:0000256" key="1">
    <source>
        <dbReference type="ARBA" id="ARBA00004459"/>
    </source>
</evidence>
<keyword evidence="9" id="KW-0564">Palmitate</keyword>
<evidence type="ECO:0000256" key="8">
    <source>
        <dbReference type="ARBA" id="ARBA00023136"/>
    </source>
</evidence>
<evidence type="ECO:0000256" key="10">
    <source>
        <dbReference type="ARBA" id="ARBA00023186"/>
    </source>
</evidence>
<organism evidence="14 15">
    <name type="scientific">Chitiniphilus eburneus</name>
    <dbReference type="NCBI Taxonomy" id="2571148"/>
    <lineage>
        <taxon>Bacteria</taxon>
        <taxon>Pseudomonadati</taxon>
        <taxon>Pseudomonadota</taxon>
        <taxon>Betaproteobacteria</taxon>
        <taxon>Neisseriales</taxon>
        <taxon>Chitinibacteraceae</taxon>
        <taxon>Chitiniphilus</taxon>
    </lineage>
</organism>
<dbReference type="Proteomes" id="UP000310016">
    <property type="component" value="Unassembled WGS sequence"/>
</dbReference>
<feature type="chain" id="PRO_5020911139" description="Outer-membrane lipoprotein LolB" evidence="13">
    <location>
        <begin position="25"/>
        <end position="184"/>
    </location>
</feature>
<keyword evidence="11" id="KW-0998">Cell outer membrane</keyword>
<dbReference type="InterPro" id="IPR029046">
    <property type="entry name" value="LolA/LolB/LppX"/>
</dbReference>
<keyword evidence="10" id="KW-0143">Chaperone</keyword>
<dbReference type="OrthoDB" id="5296388at2"/>
<keyword evidence="12 14" id="KW-0449">Lipoprotein</keyword>
<keyword evidence="8" id="KW-0472">Membrane</keyword>
<evidence type="ECO:0000256" key="5">
    <source>
        <dbReference type="ARBA" id="ARBA00022448"/>
    </source>
</evidence>
<evidence type="ECO:0000256" key="12">
    <source>
        <dbReference type="ARBA" id="ARBA00023288"/>
    </source>
</evidence>
<dbReference type="AlphaFoldDB" id="A0A4U0PRJ0"/>
<reference evidence="14 15" key="1">
    <citation type="submission" date="2019-04" db="EMBL/GenBank/DDBJ databases">
        <title>Chitiniphilus eburnea sp. nov., a novel chitinolytic bacterium isolated from aquaculture sludge.</title>
        <authorList>
            <person name="Sheng M."/>
        </authorList>
    </citation>
    <scope>NUCLEOTIDE SEQUENCE [LARGE SCALE GENOMIC DNA]</scope>
    <source>
        <strain evidence="14 15">HX-2-15</strain>
    </source>
</reference>
<dbReference type="CDD" id="cd16326">
    <property type="entry name" value="LolB"/>
    <property type="match status" value="1"/>
</dbReference>
<dbReference type="RefSeq" id="WP_136774134.1">
    <property type="nucleotide sequence ID" value="NZ_CP156074.1"/>
</dbReference>
<name>A0A4U0PRJ0_9NEIS</name>
<evidence type="ECO:0000313" key="15">
    <source>
        <dbReference type="Proteomes" id="UP000310016"/>
    </source>
</evidence>
<protein>
    <recommendedName>
        <fullName evidence="4">Outer-membrane lipoprotein LolB</fullName>
    </recommendedName>
</protein>
<dbReference type="Pfam" id="PF03550">
    <property type="entry name" value="LolB"/>
    <property type="match status" value="1"/>
</dbReference>
<comment type="similarity">
    <text evidence="2">Belongs to the LolB family.</text>
</comment>
<evidence type="ECO:0000256" key="13">
    <source>
        <dbReference type="SAM" id="SignalP"/>
    </source>
</evidence>
<comment type="subcellular location">
    <subcellularLocation>
        <location evidence="1">Cell outer membrane</location>
        <topology evidence="1">Lipid-anchor</topology>
    </subcellularLocation>
</comment>
<dbReference type="InterPro" id="IPR004565">
    <property type="entry name" value="OM_lipoprot_LolB"/>
</dbReference>
<evidence type="ECO:0000256" key="6">
    <source>
        <dbReference type="ARBA" id="ARBA00022729"/>
    </source>
</evidence>
<gene>
    <name evidence="14" type="ORF">FAZ21_14350</name>
</gene>
<keyword evidence="7" id="KW-0653">Protein transport</keyword>
<dbReference type="SUPFAM" id="SSF89392">
    <property type="entry name" value="Prokaryotic lipoproteins and lipoprotein localization factors"/>
    <property type="match status" value="1"/>
</dbReference>
<keyword evidence="5" id="KW-0813">Transport</keyword>
<comment type="subunit">
    <text evidence="3">Monomer.</text>
</comment>
<evidence type="ECO:0000256" key="4">
    <source>
        <dbReference type="ARBA" id="ARBA00016202"/>
    </source>
</evidence>
<dbReference type="PROSITE" id="PS51257">
    <property type="entry name" value="PROKAR_LIPOPROTEIN"/>
    <property type="match status" value="1"/>
</dbReference>
<evidence type="ECO:0000313" key="14">
    <source>
        <dbReference type="EMBL" id="TJZ70072.1"/>
    </source>
</evidence>
<comment type="caution">
    <text evidence="14">The sequence shown here is derived from an EMBL/GenBank/DDBJ whole genome shotgun (WGS) entry which is preliminary data.</text>
</comment>
<evidence type="ECO:0000256" key="9">
    <source>
        <dbReference type="ARBA" id="ARBA00023139"/>
    </source>
</evidence>
<evidence type="ECO:0000256" key="7">
    <source>
        <dbReference type="ARBA" id="ARBA00022927"/>
    </source>
</evidence>
<dbReference type="EMBL" id="SUMF01000019">
    <property type="protein sequence ID" value="TJZ70072.1"/>
    <property type="molecule type" value="Genomic_DNA"/>
</dbReference>
<feature type="signal peptide" evidence="13">
    <location>
        <begin position="1"/>
        <end position="24"/>
    </location>
</feature>
<evidence type="ECO:0000256" key="11">
    <source>
        <dbReference type="ARBA" id="ARBA00023237"/>
    </source>
</evidence>
<evidence type="ECO:0000256" key="3">
    <source>
        <dbReference type="ARBA" id="ARBA00011245"/>
    </source>
</evidence>
<accession>A0A4U0PRJ0</accession>